<dbReference type="PANTHER" id="PTHR44329">
    <property type="entry name" value="SERINE/THREONINE-PROTEIN KINASE TNNI3K-RELATED"/>
    <property type="match status" value="1"/>
</dbReference>
<dbReference type="SMART" id="SM00220">
    <property type="entry name" value="S_TKc"/>
    <property type="match status" value="1"/>
</dbReference>
<proteinExistence type="inferred from homology"/>
<evidence type="ECO:0000256" key="7">
    <source>
        <dbReference type="ARBA" id="ARBA00022840"/>
    </source>
</evidence>
<dbReference type="InterPro" id="IPR017441">
    <property type="entry name" value="Protein_kinase_ATP_BS"/>
</dbReference>
<comment type="similarity">
    <text evidence="1">Belongs to the protein kinase superfamily. TKL Ser/Thr protein kinase family. RAF subfamily.</text>
</comment>
<evidence type="ECO:0000256" key="4">
    <source>
        <dbReference type="ARBA" id="ARBA00022679"/>
    </source>
</evidence>
<feature type="binding site" evidence="10">
    <location>
        <position position="59"/>
    </location>
    <ligand>
        <name>ATP</name>
        <dbReference type="ChEBI" id="CHEBI:30616"/>
    </ligand>
</feature>
<dbReference type="Gene3D" id="3.30.200.20">
    <property type="entry name" value="Phosphorylase Kinase, domain 1"/>
    <property type="match status" value="1"/>
</dbReference>
<dbReference type="InterPro" id="IPR011009">
    <property type="entry name" value="Kinase-like_dom_sf"/>
</dbReference>
<keyword evidence="4" id="KW-0808">Transferase</keyword>
<dbReference type="InterPro" id="IPR008271">
    <property type="entry name" value="Ser/Thr_kinase_AS"/>
</dbReference>
<evidence type="ECO:0000313" key="13">
    <source>
        <dbReference type="EMBL" id="PNX71905.1"/>
    </source>
</evidence>
<dbReference type="InterPro" id="IPR051681">
    <property type="entry name" value="Ser/Thr_Kinases-Pseudokinases"/>
</dbReference>
<comment type="caution">
    <text evidence="13">The sequence shown here is derived from an EMBL/GenBank/DDBJ whole genome shotgun (WGS) entry which is preliminary data.</text>
</comment>
<name>A0A2K3L040_TRIPR</name>
<dbReference type="PIRSF" id="PIRSF000654">
    <property type="entry name" value="Integrin-linked_kinase"/>
    <property type="match status" value="1"/>
</dbReference>
<dbReference type="EMBL" id="ASHM01023938">
    <property type="protein sequence ID" value="PNX71905.1"/>
    <property type="molecule type" value="Genomic_DNA"/>
</dbReference>
<feature type="non-terminal residue" evidence="13">
    <location>
        <position position="1"/>
    </location>
</feature>
<evidence type="ECO:0000256" key="10">
    <source>
        <dbReference type="PROSITE-ProRule" id="PRU10141"/>
    </source>
</evidence>
<dbReference type="Gene3D" id="1.10.510.10">
    <property type="entry name" value="Transferase(Phosphotransferase) domain 1"/>
    <property type="match status" value="1"/>
</dbReference>
<dbReference type="Proteomes" id="UP000236291">
    <property type="component" value="Unassembled WGS sequence"/>
</dbReference>
<dbReference type="STRING" id="57577.A0A2K3L040"/>
<protein>
    <recommendedName>
        <fullName evidence="2">non-specific serine/threonine protein kinase</fullName>
        <ecNumber evidence="2">2.7.11.1</ecNumber>
    </recommendedName>
</protein>
<dbReference type="Pfam" id="PF07714">
    <property type="entry name" value="PK_Tyr_Ser-Thr"/>
    <property type="match status" value="2"/>
</dbReference>
<dbReference type="EC" id="2.7.11.1" evidence="2"/>
<reference evidence="13 14" key="2">
    <citation type="journal article" date="2017" name="Front. Plant Sci.">
        <title>Gene Classification and Mining of Molecular Markers Useful in Red Clover (Trifolium pratense) Breeding.</title>
        <authorList>
            <person name="Istvanek J."/>
            <person name="Dluhosova J."/>
            <person name="Dluhos P."/>
            <person name="Patkova L."/>
            <person name="Nedelnik J."/>
            <person name="Repkova J."/>
        </authorList>
    </citation>
    <scope>NUCLEOTIDE SEQUENCE [LARGE SCALE GENOMIC DNA]</scope>
    <source>
        <strain evidence="14">cv. Tatra</strain>
        <tissue evidence="13">Young leaves</tissue>
    </source>
</reference>
<evidence type="ECO:0000256" key="2">
    <source>
        <dbReference type="ARBA" id="ARBA00012513"/>
    </source>
</evidence>
<dbReference type="FunFam" id="3.30.200.20:FF:000060">
    <property type="entry name" value="Serine/threonine-protein kinase isoform 1"/>
    <property type="match status" value="1"/>
</dbReference>
<evidence type="ECO:0000259" key="12">
    <source>
        <dbReference type="PROSITE" id="PS50011"/>
    </source>
</evidence>
<keyword evidence="5 10" id="KW-0547">Nucleotide-binding</keyword>
<dbReference type="InterPro" id="IPR001245">
    <property type="entry name" value="Ser-Thr/Tyr_kinase_cat_dom"/>
</dbReference>
<reference evidence="13 14" key="1">
    <citation type="journal article" date="2014" name="Am. J. Bot.">
        <title>Genome assembly and annotation for red clover (Trifolium pratense; Fabaceae).</title>
        <authorList>
            <person name="Istvanek J."/>
            <person name="Jaros M."/>
            <person name="Krenek A."/>
            <person name="Repkova J."/>
        </authorList>
    </citation>
    <scope>NUCLEOTIDE SEQUENCE [LARGE SCALE GENOMIC DNA]</scope>
    <source>
        <strain evidence="14">cv. Tatra</strain>
        <tissue evidence="13">Young leaves</tissue>
    </source>
</reference>
<dbReference type="GO" id="GO:0005524">
    <property type="term" value="F:ATP binding"/>
    <property type="evidence" value="ECO:0007669"/>
    <property type="project" value="UniProtKB-UniRule"/>
</dbReference>
<evidence type="ECO:0000256" key="8">
    <source>
        <dbReference type="ARBA" id="ARBA00047899"/>
    </source>
</evidence>
<evidence type="ECO:0000256" key="9">
    <source>
        <dbReference type="ARBA" id="ARBA00048679"/>
    </source>
</evidence>
<dbReference type="InterPro" id="IPR000719">
    <property type="entry name" value="Prot_kinase_dom"/>
</dbReference>
<evidence type="ECO:0000256" key="5">
    <source>
        <dbReference type="ARBA" id="ARBA00022741"/>
    </source>
</evidence>
<dbReference type="PROSITE" id="PS50011">
    <property type="entry name" value="PROTEIN_KINASE_DOM"/>
    <property type="match status" value="1"/>
</dbReference>
<dbReference type="PROSITE" id="PS00108">
    <property type="entry name" value="PROTEIN_KINASE_ST"/>
    <property type="match status" value="1"/>
</dbReference>
<dbReference type="CDD" id="cd13999">
    <property type="entry name" value="STKc_MAP3K-like"/>
    <property type="match status" value="1"/>
</dbReference>
<keyword evidence="3 11" id="KW-0723">Serine/threonine-protein kinase</keyword>
<keyword evidence="7 10" id="KW-0067">ATP-binding</keyword>
<feature type="domain" description="Protein kinase" evidence="12">
    <location>
        <begin position="32"/>
        <end position="256"/>
    </location>
</feature>
<evidence type="ECO:0000256" key="3">
    <source>
        <dbReference type="ARBA" id="ARBA00022527"/>
    </source>
</evidence>
<evidence type="ECO:0000256" key="6">
    <source>
        <dbReference type="ARBA" id="ARBA00022777"/>
    </source>
</evidence>
<comment type="catalytic activity">
    <reaction evidence="9">
        <text>L-seryl-[protein] + ATP = O-phospho-L-seryl-[protein] + ADP + H(+)</text>
        <dbReference type="Rhea" id="RHEA:17989"/>
        <dbReference type="Rhea" id="RHEA-COMP:9863"/>
        <dbReference type="Rhea" id="RHEA-COMP:11604"/>
        <dbReference type="ChEBI" id="CHEBI:15378"/>
        <dbReference type="ChEBI" id="CHEBI:29999"/>
        <dbReference type="ChEBI" id="CHEBI:30616"/>
        <dbReference type="ChEBI" id="CHEBI:83421"/>
        <dbReference type="ChEBI" id="CHEBI:456216"/>
        <dbReference type="EC" id="2.7.11.1"/>
    </reaction>
</comment>
<sequence>NDQYQTRTESSPDCIQIPSDGADVWEIDPSQLKYENKVGSGSFGDLFRGSYCSQDVAIKVLKPERISTDMLKEFAQEVYIMRKIRHKNVVQFIGACTRPPNLCIVTGQGYCTVTVGMGYDCAKPLPIMETVYIPSPHPIMVEALCTAPLSRISQFMSRGSLYDFLHRQKGVFKLPSLLKVAIDVSKGMNYLHQNNIIHRDLKTANLLMDENELVKVADFGVARVQTQSGVMTAETGTYRWMAPEAVSGDRESTPLK</sequence>
<accession>A0A2K3L040</accession>
<keyword evidence="6 13" id="KW-0418">Kinase</keyword>
<dbReference type="PANTHER" id="PTHR44329:SF151">
    <property type="entry name" value="SERINE_THREONINE-PROTEIN KINASE STY17"/>
    <property type="match status" value="1"/>
</dbReference>
<evidence type="ECO:0000256" key="1">
    <source>
        <dbReference type="ARBA" id="ARBA00010507"/>
    </source>
</evidence>
<dbReference type="GO" id="GO:0004674">
    <property type="term" value="F:protein serine/threonine kinase activity"/>
    <property type="evidence" value="ECO:0007669"/>
    <property type="project" value="UniProtKB-KW"/>
</dbReference>
<dbReference type="AlphaFoldDB" id="A0A2K3L040"/>
<dbReference type="ExpressionAtlas" id="A0A2K3L040">
    <property type="expression patterns" value="baseline"/>
</dbReference>
<evidence type="ECO:0000313" key="14">
    <source>
        <dbReference type="Proteomes" id="UP000236291"/>
    </source>
</evidence>
<organism evidence="13 14">
    <name type="scientific">Trifolium pratense</name>
    <name type="common">Red clover</name>
    <dbReference type="NCBI Taxonomy" id="57577"/>
    <lineage>
        <taxon>Eukaryota</taxon>
        <taxon>Viridiplantae</taxon>
        <taxon>Streptophyta</taxon>
        <taxon>Embryophyta</taxon>
        <taxon>Tracheophyta</taxon>
        <taxon>Spermatophyta</taxon>
        <taxon>Magnoliopsida</taxon>
        <taxon>eudicotyledons</taxon>
        <taxon>Gunneridae</taxon>
        <taxon>Pentapetalae</taxon>
        <taxon>rosids</taxon>
        <taxon>fabids</taxon>
        <taxon>Fabales</taxon>
        <taxon>Fabaceae</taxon>
        <taxon>Papilionoideae</taxon>
        <taxon>50 kb inversion clade</taxon>
        <taxon>NPAAA clade</taxon>
        <taxon>Hologalegina</taxon>
        <taxon>IRL clade</taxon>
        <taxon>Trifolieae</taxon>
        <taxon>Trifolium</taxon>
    </lineage>
</organism>
<dbReference type="PRINTS" id="PR00109">
    <property type="entry name" value="TYRKINASE"/>
</dbReference>
<evidence type="ECO:0000256" key="11">
    <source>
        <dbReference type="RuleBase" id="RU000304"/>
    </source>
</evidence>
<dbReference type="PROSITE" id="PS00107">
    <property type="entry name" value="PROTEIN_KINASE_ATP"/>
    <property type="match status" value="1"/>
</dbReference>
<gene>
    <name evidence="13" type="ORF">L195_g027791</name>
</gene>
<dbReference type="SUPFAM" id="SSF56112">
    <property type="entry name" value="Protein kinase-like (PK-like)"/>
    <property type="match status" value="1"/>
</dbReference>
<comment type="catalytic activity">
    <reaction evidence="8">
        <text>L-threonyl-[protein] + ATP = O-phospho-L-threonyl-[protein] + ADP + H(+)</text>
        <dbReference type="Rhea" id="RHEA:46608"/>
        <dbReference type="Rhea" id="RHEA-COMP:11060"/>
        <dbReference type="Rhea" id="RHEA-COMP:11605"/>
        <dbReference type="ChEBI" id="CHEBI:15378"/>
        <dbReference type="ChEBI" id="CHEBI:30013"/>
        <dbReference type="ChEBI" id="CHEBI:30616"/>
        <dbReference type="ChEBI" id="CHEBI:61977"/>
        <dbReference type="ChEBI" id="CHEBI:456216"/>
        <dbReference type="EC" id="2.7.11.1"/>
    </reaction>
</comment>